<keyword evidence="6" id="KW-1185">Reference proteome</keyword>
<dbReference type="AlphaFoldDB" id="A0A937A7H0"/>
<evidence type="ECO:0000313" key="6">
    <source>
        <dbReference type="Proteomes" id="UP000642920"/>
    </source>
</evidence>
<gene>
    <name evidence="5" type="ORF">JKP34_07160</name>
</gene>
<accession>A0A937A7H0</accession>
<reference evidence="5" key="1">
    <citation type="submission" date="2021-01" db="EMBL/GenBank/DDBJ databases">
        <title>Marivirga sp. nov., isolated from intertidal surface sediments.</title>
        <authorList>
            <person name="Zhang M."/>
        </authorList>
    </citation>
    <scope>NUCLEOTIDE SEQUENCE</scope>
    <source>
        <strain evidence="5">SM1354</strain>
    </source>
</reference>
<dbReference type="GO" id="GO:0005737">
    <property type="term" value="C:cytoplasm"/>
    <property type="evidence" value="ECO:0007669"/>
    <property type="project" value="UniProtKB-SubCell"/>
</dbReference>
<dbReference type="InterPro" id="IPR036291">
    <property type="entry name" value="NAD(P)-bd_dom_sf"/>
</dbReference>
<dbReference type="Pfam" id="PF00106">
    <property type="entry name" value="adh_short"/>
    <property type="match status" value="1"/>
</dbReference>
<proteinExistence type="predicted"/>
<dbReference type="EMBL" id="JAERQG010000001">
    <property type="protein sequence ID" value="MBL0765025.1"/>
    <property type="molecule type" value="Genomic_DNA"/>
</dbReference>
<dbReference type="GO" id="GO:0006729">
    <property type="term" value="P:tetrahydrobiopterin biosynthetic process"/>
    <property type="evidence" value="ECO:0007669"/>
    <property type="project" value="TreeGrafter"/>
</dbReference>
<dbReference type="GO" id="GO:0004757">
    <property type="term" value="F:sepiapterin reductase (NADP+) activity"/>
    <property type="evidence" value="ECO:0007669"/>
    <property type="project" value="TreeGrafter"/>
</dbReference>
<protein>
    <submittedName>
        <fullName evidence="5">SDR family NAD(P)-dependent oxidoreductase</fullName>
    </submittedName>
</protein>
<dbReference type="InterPro" id="IPR051721">
    <property type="entry name" value="Biopterin_syn/organic_redct"/>
</dbReference>
<dbReference type="PRINTS" id="PR00081">
    <property type="entry name" value="GDHRDH"/>
</dbReference>
<keyword evidence="3" id="KW-0521">NADP</keyword>
<evidence type="ECO:0000256" key="2">
    <source>
        <dbReference type="ARBA" id="ARBA00022490"/>
    </source>
</evidence>
<sequence>MKSLFIITGASKGIGRGLAEKALEDKDHNVIGISRTHSIQNDQYTALTADLSNPSEAASLSEKLYSNKSNYDRIVLINNAGTLGDVNHMGNIDNSSISQLMDLNVSSPMILMNEFMKTLRDFSGEKIIINISSGAGKKAVDGWSGYCASKAALDMATRVAFDENKIEENHFKIFAVAPGVVDTQMQTQIRNTTKDSFSSVDRFISLKEDEQLSNEHEVAEKYFYILSHIDDFDEPLLDVRNL</sequence>
<dbReference type="SUPFAM" id="SSF51735">
    <property type="entry name" value="NAD(P)-binding Rossmann-fold domains"/>
    <property type="match status" value="1"/>
</dbReference>
<dbReference type="RefSeq" id="WP_201919140.1">
    <property type="nucleotide sequence ID" value="NZ_JAERQG010000001.1"/>
</dbReference>
<name>A0A937A7H0_9BACT</name>
<evidence type="ECO:0000256" key="1">
    <source>
        <dbReference type="ARBA" id="ARBA00004496"/>
    </source>
</evidence>
<dbReference type="Gene3D" id="3.40.50.720">
    <property type="entry name" value="NAD(P)-binding Rossmann-like Domain"/>
    <property type="match status" value="1"/>
</dbReference>
<comment type="subcellular location">
    <subcellularLocation>
        <location evidence="1">Cytoplasm</location>
    </subcellularLocation>
</comment>
<keyword evidence="4" id="KW-0560">Oxidoreductase</keyword>
<evidence type="ECO:0000313" key="5">
    <source>
        <dbReference type="EMBL" id="MBL0765025.1"/>
    </source>
</evidence>
<keyword evidence="2" id="KW-0963">Cytoplasm</keyword>
<dbReference type="InterPro" id="IPR002347">
    <property type="entry name" value="SDR_fam"/>
</dbReference>
<comment type="caution">
    <text evidence="5">The sequence shown here is derived from an EMBL/GenBank/DDBJ whole genome shotgun (WGS) entry which is preliminary data.</text>
</comment>
<organism evidence="5 6">
    <name type="scientific">Marivirga atlantica</name>
    <dbReference type="NCBI Taxonomy" id="1548457"/>
    <lineage>
        <taxon>Bacteria</taxon>
        <taxon>Pseudomonadati</taxon>
        <taxon>Bacteroidota</taxon>
        <taxon>Cytophagia</taxon>
        <taxon>Cytophagales</taxon>
        <taxon>Marivirgaceae</taxon>
        <taxon>Marivirga</taxon>
    </lineage>
</organism>
<evidence type="ECO:0000256" key="4">
    <source>
        <dbReference type="ARBA" id="ARBA00023002"/>
    </source>
</evidence>
<dbReference type="Proteomes" id="UP000642920">
    <property type="component" value="Unassembled WGS sequence"/>
</dbReference>
<dbReference type="PANTHER" id="PTHR44085">
    <property type="entry name" value="SEPIAPTERIN REDUCTASE"/>
    <property type="match status" value="1"/>
</dbReference>
<dbReference type="PANTHER" id="PTHR44085:SF2">
    <property type="entry name" value="SEPIAPTERIN REDUCTASE"/>
    <property type="match status" value="1"/>
</dbReference>
<evidence type="ECO:0000256" key="3">
    <source>
        <dbReference type="ARBA" id="ARBA00022857"/>
    </source>
</evidence>